<gene>
    <name evidence="11" type="ORF">LLY24_17430</name>
</gene>
<accession>A0ABT2EHK5</accession>
<dbReference type="InterPro" id="IPR018704">
    <property type="entry name" value="SecYEG/CpoB_TPR"/>
</dbReference>
<dbReference type="EMBL" id="JAJISC010000010">
    <property type="protein sequence ID" value="MCS2611097.1"/>
    <property type="molecule type" value="Genomic_DNA"/>
</dbReference>
<keyword evidence="3 9" id="KW-0812">Transmembrane</keyword>
<keyword evidence="2" id="KW-1003">Cell membrane</keyword>
<evidence type="ECO:0000256" key="5">
    <source>
        <dbReference type="ARBA" id="ARBA00023136"/>
    </source>
</evidence>
<dbReference type="InterPro" id="IPR011990">
    <property type="entry name" value="TPR-like_helical_dom_sf"/>
</dbReference>
<dbReference type="Gene3D" id="1.25.40.10">
    <property type="entry name" value="Tetratricopeptide repeat domain"/>
    <property type="match status" value="1"/>
</dbReference>
<evidence type="ECO:0000256" key="3">
    <source>
        <dbReference type="ARBA" id="ARBA00022692"/>
    </source>
</evidence>
<feature type="transmembrane region" description="Helical" evidence="9">
    <location>
        <begin position="21"/>
        <end position="42"/>
    </location>
</feature>
<evidence type="ECO:0000313" key="12">
    <source>
        <dbReference type="Proteomes" id="UP001165542"/>
    </source>
</evidence>
<dbReference type="InterPro" id="IPR026039">
    <property type="entry name" value="YfgM"/>
</dbReference>
<evidence type="ECO:0000259" key="10">
    <source>
        <dbReference type="Pfam" id="PF09976"/>
    </source>
</evidence>
<keyword evidence="4 9" id="KW-1133">Transmembrane helix</keyword>
<reference evidence="11" key="1">
    <citation type="submission" date="2021-11" db="EMBL/GenBank/DDBJ databases">
        <title>Halomonas sp., isolated from a coastal aquaculture zone in Dongshan Bay.</title>
        <authorList>
            <person name="Lin W."/>
        </authorList>
    </citation>
    <scope>NUCLEOTIDE SEQUENCE</scope>
    <source>
        <strain evidence="11">Yzlin-01</strain>
    </source>
</reference>
<dbReference type="PANTHER" id="PTHR38035">
    <property type="entry name" value="UPF0070 PROTEIN YFGM"/>
    <property type="match status" value="1"/>
</dbReference>
<evidence type="ECO:0000256" key="2">
    <source>
        <dbReference type="ARBA" id="ARBA00022475"/>
    </source>
</evidence>
<dbReference type="Proteomes" id="UP001165542">
    <property type="component" value="Unassembled WGS sequence"/>
</dbReference>
<dbReference type="Pfam" id="PF09976">
    <property type="entry name" value="TPR_21"/>
    <property type="match status" value="1"/>
</dbReference>
<protein>
    <recommendedName>
        <fullName evidence="8">Ancillary SecYEG translocon subunit</fullName>
    </recommendedName>
</protein>
<evidence type="ECO:0000256" key="1">
    <source>
        <dbReference type="ARBA" id="ARBA00004401"/>
    </source>
</evidence>
<dbReference type="SUPFAM" id="SSF48452">
    <property type="entry name" value="TPR-like"/>
    <property type="match status" value="1"/>
</dbReference>
<evidence type="ECO:0000256" key="8">
    <source>
        <dbReference type="ARBA" id="ARBA00024235"/>
    </source>
</evidence>
<sequence>MADLRSEEEQLDVIKRWWKDNGVSLIAGVALAAAGVFGWHAWQNHQEGQAAAASARYQQLMALSSQPTLADEQRATAHELAGEIADDYGKTLYADLALLQDARLAAQQGDYDAARDSLSRVAEGSSRRYLQSLAWLRLARVEIAAGNPERALELLEEPISAALSAQQAEARGDAYAALDRSDEARTAWQEAIELAQTHDQPLYGVQFKLDDLGAEEAM</sequence>
<dbReference type="RefSeq" id="WP_259037595.1">
    <property type="nucleotide sequence ID" value="NZ_JAJISC010000010.1"/>
</dbReference>
<evidence type="ECO:0000256" key="4">
    <source>
        <dbReference type="ARBA" id="ARBA00022989"/>
    </source>
</evidence>
<organism evidence="11 12">
    <name type="scientific">Halomonas dongshanensis</name>
    <dbReference type="NCBI Taxonomy" id="2890835"/>
    <lineage>
        <taxon>Bacteria</taxon>
        <taxon>Pseudomonadati</taxon>
        <taxon>Pseudomonadota</taxon>
        <taxon>Gammaproteobacteria</taxon>
        <taxon>Oceanospirillales</taxon>
        <taxon>Halomonadaceae</taxon>
        <taxon>Halomonas</taxon>
    </lineage>
</organism>
<feature type="domain" description="Ancillary SecYEG translocon subunit/Cell division coordinator CpoB TPR" evidence="10">
    <location>
        <begin position="15"/>
        <end position="213"/>
    </location>
</feature>
<name>A0ABT2EHK5_9GAMM</name>
<proteinExistence type="inferred from homology"/>
<comment type="caution">
    <text evidence="11">The sequence shown here is derived from an EMBL/GenBank/DDBJ whole genome shotgun (WGS) entry which is preliminary data.</text>
</comment>
<comment type="similarity">
    <text evidence="7">Belongs to the YfgM family.</text>
</comment>
<keyword evidence="5 9" id="KW-0472">Membrane</keyword>
<evidence type="ECO:0000313" key="11">
    <source>
        <dbReference type="EMBL" id="MCS2611097.1"/>
    </source>
</evidence>
<comment type="subcellular location">
    <subcellularLocation>
        <location evidence="1">Cell membrane</location>
        <topology evidence="1">Single-pass type II membrane protein</topology>
    </subcellularLocation>
</comment>
<keyword evidence="6" id="KW-0143">Chaperone</keyword>
<keyword evidence="12" id="KW-1185">Reference proteome</keyword>
<dbReference type="PIRSF" id="PIRSF006170">
    <property type="entry name" value="YfgM"/>
    <property type="match status" value="1"/>
</dbReference>
<dbReference type="PANTHER" id="PTHR38035:SF1">
    <property type="entry name" value="ANCILLARY SECYEG TRANSLOCON SUBUNIT"/>
    <property type="match status" value="1"/>
</dbReference>
<evidence type="ECO:0000256" key="6">
    <source>
        <dbReference type="ARBA" id="ARBA00023186"/>
    </source>
</evidence>
<evidence type="ECO:0000256" key="9">
    <source>
        <dbReference type="SAM" id="Phobius"/>
    </source>
</evidence>
<evidence type="ECO:0000256" key="7">
    <source>
        <dbReference type="ARBA" id="ARBA00024197"/>
    </source>
</evidence>